<gene>
    <name evidence="1" type="ORF">NP590_00615</name>
</gene>
<dbReference type="InterPro" id="IPR036513">
    <property type="entry name" value="STAS_dom_sf"/>
</dbReference>
<name>A0ABT1TBE0_9GAMM</name>
<dbReference type="Gene3D" id="3.40.50.10600">
    <property type="entry name" value="SpoIIaa-like domains"/>
    <property type="match status" value="1"/>
</dbReference>
<reference evidence="1 2" key="1">
    <citation type="submission" date="2022-07" db="EMBL/GenBank/DDBJ databases">
        <title>Methylomonas rivi sp. nov., Methylomonas rosea sp. nov., Methylomonas aureus sp. nov. and Methylomonas subterranea sp. nov., four novel methanotrophs isolated from a freshwater creek and the deep terrestrial subsurface.</title>
        <authorList>
            <person name="Abin C."/>
            <person name="Sankaranarayanan K."/>
            <person name="Garner C."/>
            <person name="Sindelar R."/>
            <person name="Kotary K."/>
            <person name="Garner R."/>
            <person name="Barclay S."/>
            <person name="Lawson P."/>
            <person name="Krumholz L."/>
        </authorList>
    </citation>
    <scope>NUCLEOTIDE SEQUENCE [LARGE SCALE GENOMIC DNA]</scope>
    <source>
        <strain evidence="1 2">SURF-2</strain>
    </source>
</reference>
<keyword evidence="2" id="KW-1185">Reference proteome</keyword>
<dbReference type="SUPFAM" id="SSF52091">
    <property type="entry name" value="SpoIIaa-like"/>
    <property type="match status" value="1"/>
</dbReference>
<evidence type="ECO:0000313" key="1">
    <source>
        <dbReference type="EMBL" id="MCQ8102588.1"/>
    </source>
</evidence>
<organism evidence="1 2">
    <name type="scientific">Methylomonas subterranea</name>
    <dbReference type="NCBI Taxonomy" id="2952225"/>
    <lineage>
        <taxon>Bacteria</taxon>
        <taxon>Pseudomonadati</taxon>
        <taxon>Pseudomonadota</taxon>
        <taxon>Gammaproteobacteria</taxon>
        <taxon>Methylococcales</taxon>
        <taxon>Methylococcaceae</taxon>
        <taxon>Methylomonas</taxon>
    </lineage>
</organism>
<dbReference type="Proteomes" id="UP001524499">
    <property type="component" value="Unassembled WGS sequence"/>
</dbReference>
<dbReference type="RefSeq" id="WP_256600197.1">
    <property type="nucleotide sequence ID" value="NZ_JANIBJ010000001.1"/>
</dbReference>
<proteinExistence type="predicted"/>
<sequence length="216" mass="23957">MSAEIISHFDGIVTAKITGKLTQPELTTLQQSMLGIIGREGGIRALTVCEDFQGGAKEGEREDVSFQNNSDPYINKMALVCDRKWEDLALIFSGKGFREFISNRATSIKHKLGYINFTLKVKNRAGTVACWTGVGSKDAAVEPTRTYLRRPVRRGTVPSCTTFICRGDRPAFMNVTLKVMVGATHSPDSQGHHRDCASLLRDYLSFAGMTHLFHDR</sequence>
<comment type="caution">
    <text evidence="1">The sequence shown here is derived from an EMBL/GenBank/DDBJ whole genome shotgun (WGS) entry which is preliminary data.</text>
</comment>
<accession>A0ABT1TBE0</accession>
<dbReference type="InterPro" id="IPR021866">
    <property type="entry name" value="SpoIIAA-like"/>
</dbReference>
<protein>
    <submittedName>
        <fullName evidence="1">STAS/SEC14 domain-containing protein</fullName>
    </submittedName>
</protein>
<evidence type="ECO:0000313" key="2">
    <source>
        <dbReference type="Proteomes" id="UP001524499"/>
    </source>
</evidence>
<dbReference type="InterPro" id="IPR038396">
    <property type="entry name" value="SpoIIAA-like_sf"/>
</dbReference>
<dbReference type="EMBL" id="JANIBJ010000001">
    <property type="protein sequence ID" value="MCQ8102588.1"/>
    <property type="molecule type" value="Genomic_DNA"/>
</dbReference>
<dbReference type="Pfam" id="PF11964">
    <property type="entry name" value="SpoIIAA-like"/>
    <property type="match status" value="1"/>
</dbReference>